<feature type="transmembrane region" description="Helical" evidence="1">
    <location>
        <begin position="12"/>
        <end position="36"/>
    </location>
</feature>
<dbReference type="InterPro" id="IPR018649">
    <property type="entry name" value="SHOCT"/>
</dbReference>
<sequence length="93" mass="10616">MMFDWSSAGWGWMIFGGIFMVIFWCAIIGVIIWGIIHLTKKGQTASSVSSATNKTHYMEILKERYAKGEITKEEFDQMKKTSCLSPKQCLKIT</sequence>
<keyword evidence="1" id="KW-1133">Transmembrane helix</keyword>
<dbReference type="Pfam" id="PF09851">
    <property type="entry name" value="SHOCT"/>
    <property type="match status" value="1"/>
</dbReference>
<keyword evidence="1" id="KW-0812">Transmembrane</keyword>
<gene>
    <name evidence="3" type="ORF">C1G86_0861</name>
</gene>
<proteinExistence type="predicted"/>
<dbReference type="CDD" id="cd11586">
    <property type="entry name" value="VbhA_like"/>
    <property type="match status" value="1"/>
</dbReference>
<accession>A0A328EPD1</accession>
<dbReference type="InterPro" id="IPR033788">
    <property type="entry name" value="VbhA-like"/>
</dbReference>
<keyword evidence="1" id="KW-0472">Membrane</keyword>
<protein>
    <recommendedName>
        <fullName evidence="2">SHOCT domain-containing protein</fullName>
    </recommendedName>
</protein>
<dbReference type="EMBL" id="QGLD01000009">
    <property type="protein sequence ID" value="RAL70500.1"/>
    <property type="molecule type" value="Genomic_DNA"/>
</dbReference>
<organism evidence="3 4">
    <name type="scientific">Dehalococcoides mccartyi</name>
    <dbReference type="NCBI Taxonomy" id="61435"/>
    <lineage>
        <taxon>Bacteria</taxon>
        <taxon>Bacillati</taxon>
        <taxon>Chloroflexota</taxon>
        <taxon>Dehalococcoidia</taxon>
        <taxon>Dehalococcoidales</taxon>
        <taxon>Dehalococcoidaceae</taxon>
        <taxon>Dehalococcoides</taxon>
    </lineage>
</organism>
<dbReference type="Proteomes" id="UP000248786">
    <property type="component" value="Unassembled WGS sequence"/>
</dbReference>
<reference evidence="3 4" key="1">
    <citation type="submission" date="2018-05" db="EMBL/GenBank/DDBJ databases">
        <title>Draft genome sequences of Dehalococcoides mccartyi strains RC and KS.</title>
        <authorList>
            <person name="Higgins S.A."/>
            <person name="Padilla-Crespo E."/>
            <person name="Loeffler F.E."/>
        </authorList>
    </citation>
    <scope>NUCLEOTIDE SEQUENCE [LARGE SCALE GENOMIC DNA]</scope>
    <source>
        <strain evidence="3 4">KS</strain>
    </source>
</reference>
<name>A0A328EPD1_9CHLR</name>
<dbReference type="AlphaFoldDB" id="A0A328EPD1"/>
<feature type="domain" description="SHOCT" evidence="2">
    <location>
        <begin position="58"/>
        <end position="80"/>
    </location>
</feature>
<evidence type="ECO:0000256" key="1">
    <source>
        <dbReference type="SAM" id="Phobius"/>
    </source>
</evidence>
<evidence type="ECO:0000313" key="3">
    <source>
        <dbReference type="EMBL" id="RAL70500.1"/>
    </source>
</evidence>
<evidence type="ECO:0000259" key="2">
    <source>
        <dbReference type="Pfam" id="PF09851"/>
    </source>
</evidence>
<comment type="caution">
    <text evidence="3">The sequence shown here is derived from an EMBL/GenBank/DDBJ whole genome shotgun (WGS) entry which is preliminary data.</text>
</comment>
<evidence type="ECO:0000313" key="4">
    <source>
        <dbReference type="Proteomes" id="UP000248786"/>
    </source>
</evidence>